<sequence>MCMCTSLSLASLLSLCSFPLPETFFGPSASSVPFSFDNTEAIATTTLLLPRCSLSTVNHQSHLLISASLNNRRDLLPNPPLQKGCLSASQLTKWNLRASSAPTHQKLSRMSSYHLATEGRERET</sequence>
<name>A0A059DET1_EUCGR</name>
<feature type="chain" id="PRO_5001576177" description="Secreted protein" evidence="2">
    <location>
        <begin position="24"/>
        <end position="124"/>
    </location>
</feature>
<evidence type="ECO:0008006" key="4">
    <source>
        <dbReference type="Google" id="ProtNLM"/>
    </source>
</evidence>
<evidence type="ECO:0000313" key="3">
    <source>
        <dbReference type="EMBL" id="KCW88939.1"/>
    </source>
</evidence>
<reference evidence="3" key="1">
    <citation type="submission" date="2013-07" db="EMBL/GenBank/DDBJ databases">
        <title>The genome of Eucalyptus grandis.</title>
        <authorList>
            <person name="Schmutz J."/>
            <person name="Hayes R."/>
            <person name="Myburg A."/>
            <person name="Tuskan G."/>
            <person name="Grattapaglia D."/>
            <person name="Rokhsar D.S."/>
        </authorList>
    </citation>
    <scope>NUCLEOTIDE SEQUENCE</scope>
    <source>
        <tissue evidence="3">Leaf extractions</tissue>
    </source>
</reference>
<feature type="signal peptide" evidence="2">
    <location>
        <begin position="1"/>
        <end position="23"/>
    </location>
</feature>
<feature type="compositionally biased region" description="Polar residues" evidence="1">
    <location>
        <begin position="102"/>
        <end position="111"/>
    </location>
</feature>
<gene>
    <name evidence="3" type="ORF">EUGRSUZ_A01267</name>
</gene>
<evidence type="ECO:0000256" key="1">
    <source>
        <dbReference type="SAM" id="MobiDB-lite"/>
    </source>
</evidence>
<dbReference type="Gramene" id="KCW88939">
    <property type="protein sequence ID" value="KCW88939"/>
    <property type="gene ID" value="EUGRSUZ_A01267"/>
</dbReference>
<dbReference type="AlphaFoldDB" id="A0A059DET1"/>
<protein>
    <recommendedName>
        <fullName evidence="4">Secreted protein</fullName>
    </recommendedName>
</protein>
<organism evidence="3">
    <name type="scientific">Eucalyptus grandis</name>
    <name type="common">Flooded gum</name>
    <dbReference type="NCBI Taxonomy" id="71139"/>
    <lineage>
        <taxon>Eukaryota</taxon>
        <taxon>Viridiplantae</taxon>
        <taxon>Streptophyta</taxon>
        <taxon>Embryophyta</taxon>
        <taxon>Tracheophyta</taxon>
        <taxon>Spermatophyta</taxon>
        <taxon>Magnoliopsida</taxon>
        <taxon>eudicotyledons</taxon>
        <taxon>Gunneridae</taxon>
        <taxon>Pentapetalae</taxon>
        <taxon>rosids</taxon>
        <taxon>malvids</taxon>
        <taxon>Myrtales</taxon>
        <taxon>Myrtaceae</taxon>
        <taxon>Myrtoideae</taxon>
        <taxon>Eucalypteae</taxon>
        <taxon>Eucalyptus</taxon>
    </lineage>
</organism>
<accession>A0A059DET1</accession>
<keyword evidence="2" id="KW-0732">Signal</keyword>
<evidence type="ECO:0000256" key="2">
    <source>
        <dbReference type="SAM" id="SignalP"/>
    </source>
</evidence>
<dbReference type="EMBL" id="KK198753">
    <property type="protein sequence ID" value="KCW88939.1"/>
    <property type="molecule type" value="Genomic_DNA"/>
</dbReference>
<dbReference type="InParanoid" id="A0A059DET1"/>
<feature type="region of interest" description="Disordered" evidence="1">
    <location>
        <begin position="102"/>
        <end position="124"/>
    </location>
</feature>
<proteinExistence type="predicted"/>